<evidence type="ECO:0000313" key="1">
    <source>
        <dbReference type="EMBL" id="CAI9935784.1"/>
    </source>
</evidence>
<dbReference type="EMBL" id="CAXDID020000191">
    <property type="protein sequence ID" value="CAL6052299.1"/>
    <property type="molecule type" value="Genomic_DNA"/>
</dbReference>
<evidence type="ECO:0000313" key="3">
    <source>
        <dbReference type="Proteomes" id="UP001642409"/>
    </source>
</evidence>
<name>A0AA86U0N4_9EUKA</name>
<keyword evidence="3" id="KW-1185">Reference proteome</keyword>
<comment type="caution">
    <text evidence="1">The sequence shown here is derived from an EMBL/GenBank/DDBJ whole genome shotgun (WGS) entry which is preliminary data.</text>
</comment>
<reference evidence="1" key="1">
    <citation type="submission" date="2023-06" db="EMBL/GenBank/DDBJ databases">
        <authorList>
            <person name="Kurt Z."/>
        </authorList>
    </citation>
    <scope>NUCLEOTIDE SEQUENCE</scope>
</reference>
<proteinExistence type="predicted"/>
<protein>
    <submittedName>
        <fullName evidence="2">Hypothetical_protein</fullName>
    </submittedName>
</protein>
<evidence type="ECO:0000313" key="2">
    <source>
        <dbReference type="EMBL" id="CAL6052299.1"/>
    </source>
</evidence>
<organism evidence="1">
    <name type="scientific">Hexamita inflata</name>
    <dbReference type="NCBI Taxonomy" id="28002"/>
    <lineage>
        <taxon>Eukaryota</taxon>
        <taxon>Metamonada</taxon>
        <taxon>Diplomonadida</taxon>
        <taxon>Hexamitidae</taxon>
        <taxon>Hexamitinae</taxon>
        <taxon>Hexamita</taxon>
    </lineage>
</organism>
<dbReference type="EMBL" id="CATOUU010000623">
    <property type="protein sequence ID" value="CAI9935784.1"/>
    <property type="molecule type" value="Genomic_DNA"/>
</dbReference>
<dbReference type="AlphaFoldDB" id="A0AA86U0N4"/>
<sequence>MNFVIKQQLPEATLPRLMDKYNIGYENNLSQEQQIQLQSVIRETQTPDFEVEEYINVVPQLRVCYFKQTKIQLLHKRGITDGANFILFRQALVERSIFHPFRVTYFPALELYCLMHLVVQFPCLLLVQVEHHNLKFYNFHQILLGFHSLCIACCNFRLHMQPCIQQPYQLN</sequence>
<dbReference type="Proteomes" id="UP001642409">
    <property type="component" value="Unassembled WGS sequence"/>
</dbReference>
<reference evidence="2 3" key="2">
    <citation type="submission" date="2024-07" db="EMBL/GenBank/DDBJ databases">
        <authorList>
            <person name="Akdeniz Z."/>
        </authorList>
    </citation>
    <scope>NUCLEOTIDE SEQUENCE [LARGE SCALE GENOMIC DNA]</scope>
</reference>
<accession>A0AA86U0N4</accession>
<gene>
    <name evidence="1" type="ORF">HINF_LOCUS23429</name>
    <name evidence="2" type="ORF">HINF_LOCUS44783</name>
</gene>